<dbReference type="GO" id="GO:0016705">
    <property type="term" value="F:oxidoreductase activity, acting on paired donors, with incorporation or reduction of molecular oxygen"/>
    <property type="evidence" value="ECO:0007669"/>
    <property type="project" value="UniProtKB-ARBA"/>
</dbReference>
<dbReference type="InterPro" id="IPR027443">
    <property type="entry name" value="IPNS-like_sf"/>
</dbReference>
<evidence type="ECO:0000259" key="4">
    <source>
        <dbReference type="PROSITE" id="PS51471"/>
    </source>
</evidence>
<dbReference type="InterPro" id="IPR026992">
    <property type="entry name" value="DIOX_N"/>
</dbReference>
<dbReference type="GO" id="GO:0046872">
    <property type="term" value="F:metal ion binding"/>
    <property type="evidence" value="ECO:0007669"/>
    <property type="project" value="UniProtKB-KW"/>
</dbReference>
<organism evidence="5 6">
    <name type="scientific">Artemisia annua</name>
    <name type="common">Sweet wormwood</name>
    <dbReference type="NCBI Taxonomy" id="35608"/>
    <lineage>
        <taxon>Eukaryota</taxon>
        <taxon>Viridiplantae</taxon>
        <taxon>Streptophyta</taxon>
        <taxon>Embryophyta</taxon>
        <taxon>Tracheophyta</taxon>
        <taxon>Spermatophyta</taxon>
        <taxon>Magnoliopsida</taxon>
        <taxon>eudicotyledons</taxon>
        <taxon>Gunneridae</taxon>
        <taxon>Pentapetalae</taxon>
        <taxon>asterids</taxon>
        <taxon>campanulids</taxon>
        <taxon>Asterales</taxon>
        <taxon>Asteraceae</taxon>
        <taxon>Asteroideae</taxon>
        <taxon>Anthemideae</taxon>
        <taxon>Artemisiinae</taxon>
        <taxon>Artemisia</taxon>
    </lineage>
</organism>
<dbReference type="Gene3D" id="2.60.120.330">
    <property type="entry name" value="B-lactam Antibiotic, Isopenicillin N Synthase, Chain"/>
    <property type="match status" value="1"/>
</dbReference>
<keyword evidence="5" id="KW-0223">Dioxygenase</keyword>
<keyword evidence="2 3" id="KW-0408">Iron</keyword>
<dbReference type="Proteomes" id="UP000245207">
    <property type="component" value="Unassembled WGS sequence"/>
</dbReference>
<dbReference type="AlphaFoldDB" id="A0A2U1P504"/>
<proteinExistence type="inferred from homology"/>
<keyword evidence="6" id="KW-1185">Reference proteome</keyword>
<dbReference type="InterPro" id="IPR044861">
    <property type="entry name" value="IPNS-like_FE2OG_OXY"/>
</dbReference>
<dbReference type="PANTHER" id="PTHR47990">
    <property type="entry name" value="2-OXOGLUTARATE (2OG) AND FE(II)-DEPENDENT OXYGENASE SUPERFAMILY PROTEIN-RELATED"/>
    <property type="match status" value="1"/>
</dbReference>
<dbReference type="GO" id="GO:0051213">
    <property type="term" value="F:dioxygenase activity"/>
    <property type="evidence" value="ECO:0007669"/>
    <property type="project" value="UniProtKB-KW"/>
</dbReference>
<comment type="caution">
    <text evidence="5">The sequence shown here is derived from an EMBL/GenBank/DDBJ whole genome shotgun (WGS) entry which is preliminary data.</text>
</comment>
<dbReference type="OrthoDB" id="288590at2759"/>
<dbReference type="SUPFAM" id="SSF51197">
    <property type="entry name" value="Clavaminate synthase-like"/>
    <property type="match status" value="1"/>
</dbReference>
<comment type="similarity">
    <text evidence="3">Belongs to the iron/ascorbate-dependent oxidoreductase family.</text>
</comment>
<dbReference type="InterPro" id="IPR050231">
    <property type="entry name" value="Iron_ascorbate_oxido_reductase"/>
</dbReference>
<keyword evidence="1 3" id="KW-0479">Metal-binding</keyword>
<gene>
    <name evidence="5" type="ORF">CTI12_AA191880</name>
</gene>
<evidence type="ECO:0000256" key="1">
    <source>
        <dbReference type="ARBA" id="ARBA00022723"/>
    </source>
</evidence>
<keyword evidence="3" id="KW-0560">Oxidoreductase</keyword>
<dbReference type="PROSITE" id="PS51471">
    <property type="entry name" value="FE2OG_OXY"/>
    <property type="match status" value="1"/>
</dbReference>
<evidence type="ECO:0000313" key="5">
    <source>
        <dbReference type="EMBL" id="PWA80846.1"/>
    </source>
</evidence>
<evidence type="ECO:0000256" key="3">
    <source>
        <dbReference type="RuleBase" id="RU003682"/>
    </source>
</evidence>
<feature type="domain" description="Fe2OG dioxygenase" evidence="4">
    <location>
        <begin position="143"/>
        <end position="247"/>
    </location>
</feature>
<name>A0A2U1P504_ARTAN</name>
<dbReference type="InterPro" id="IPR005123">
    <property type="entry name" value="Oxoglu/Fe-dep_dioxygenase_dom"/>
</dbReference>
<evidence type="ECO:0000256" key="2">
    <source>
        <dbReference type="ARBA" id="ARBA00023004"/>
    </source>
</evidence>
<dbReference type="STRING" id="35608.A0A2U1P504"/>
<dbReference type="Pfam" id="PF03171">
    <property type="entry name" value="2OG-FeII_Oxy"/>
    <property type="match status" value="1"/>
</dbReference>
<evidence type="ECO:0000313" key="6">
    <source>
        <dbReference type="Proteomes" id="UP000245207"/>
    </source>
</evidence>
<dbReference type="Pfam" id="PF14226">
    <property type="entry name" value="DIOX_N"/>
    <property type="match status" value="1"/>
</dbReference>
<sequence>MVTMGAPVIDMQNVDGLAEELVKACVEFGCFRVVNHGVPMELMAEMKVVVAELFNLPEEIKRQTATNNPEHGKGYIGCNPITPFLEGFSIDEIRSPNEFCDCLGASLHQREIISKYIKSICDLNKFLGQKLMEGCGLTGDLFDGWCCQLRLNKYHFCPESIGLNGTPTHTDPSFLTILQDDEDVNGLQVVDKVSGEFVPFDHVPGTLAINIGDIGKAWSNGRFCSVKHRVLCFEPKTRYSIALFVMGPNDKIVQAPSELVDSEHPRLYVPIDVEKFRHVRNTTGLRAGDALDLFSTT</sequence>
<dbReference type="EMBL" id="PKPP01001666">
    <property type="protein sequence ID" value="PWA80846.1"/>
    <property type="molecule type" value="Genomic_DNA"/>
</dbReference>
<reference evidence="5 6" key="1">
    <citation type="journal article" date="2018" name="Mol. Plant">
        <title>The genome of Artemisia annua provides insight into the evolution of Asteraceae family and artemisinin biosynthesis.</title>
        <authorList>
            <person name="Shen Q."/>
            <person name="Zhang L."/>
            <person name="Liao Z."/>
            <person name="Wang S."/>
            <person name="Yan T."/>
            <person name="Shi P."/>
            <person name="Liu M."/>
            <person name="Fu X."/>
            <person name="Pan Q."/>
            <person name="Wang Y."/>
            <person name="Lv Z."/>
            <person name="Lu X."/>
            <person name="Zhang F."/>
            <person name="Jiang W."/>
            <person name="Ma Y."/>
            <person name="Chen M."/>
            <person name="Hao X."/>
            <person name="Li L."/>
            <person name="Tang Y."/>
            <person name="Lv G."/>
            <person name="Zhou Y."/>
            <person name="Sun X."/>
            <person name="Brodelius P.E."/>
            <person name="Rose J.K.C."/>
            <person name="Tang K."/>
        </authorList>
    </citation>
    <scope>NUCLEOTIDE SEQUENCE [LARGE SCALE GENOMIC DNA]</scope>
    <source>
        <strain evidence="6">cv. Huhao1</strain>
        <tissue evidence="5">Leaf</tissue>
    </source>
</reference>
<accession>A0A2U1P504</accession>
<protein>
    <submittedName>
        <fullName evidence="5">Non-heme dioxygenase N-terminal domain-containing protein</fullName>
    </submittedName>
</protein>